<keyword evidence="1" id="KW-0472">Membrane</keyword>
<keyword evidence="4" id="KW-1185">Reference proteome</keyword>
<accession>A0A8K0FWK2</accession>
<dbReference type="OrthoDB" id="6729311at2759"/>
<organism evidence="3 4">
    <name type="scientific">Ignelater luminosus</name>
    <name type="common">Cucubano</name>
    <name type="synonym">Pyrophorus luminosus</name>
    <dbReference type="NCBI Taxonomy" id="2038154"/>
    <lineage>
        <taxon>Eukaryota</taxon>
        <taxon>Metazoa</taxon>
        <taxon>Ecdysozoa</taxon>
        <taxon>Arthropoda</taxon>
        <taxon>Hexapoda</taxon>
        <taxon>Insecta</taxon>
        <taxon>Pterygota</taxon>
        <taxon>Neoptera</taxon>
        <taxon>Endopterygota</taxon>
        <taxon>Coleoptera</taxon>
        <taxon>Polyphaga</taxon>
        <taxon>Elateriformia</taxon>
        <taxon>Elateroidea</taxon>
        <taxon>Elateridae</taxon>
        <taxon>Agrypninae</taxon>
        <taxon>Pyrophorini</taxon>
        <taxon>Ignelater</taxon>
    </lineage>
</organism>
<name>A0A8K0FWK2_IGNLU</name>
<dbReference type="EMBL" id="VTPC01090708">
    <property type="protein sequence ID" value="KAF2881700.1"/>
    <property type="molecule type" value="Genomic_DNA"/>
</dbReference>
<dbReference type="Pfam" id="PF05225">
    <property type="entry name" value="HTH_psq"/>
    <property type="match status" value="1"/>
</dbReference>
<evidence type="ECO:0000256" key="1">
    <source>
        <dbReference type="SAM" id="Phobius"/>
    </source>
</evidence>
<gene>
    <name evidence="3" type="ORF">ILUMI_24482</name>
</gene>
<reference evidence="3" key="1">
    <citation type="submission" date="2019-08" db="EMBL/GenBank/DDBJ databases">
        <title>The genome of the North American firefly Photinus pyralis.</title>
        <authorList>
            <consortium name="Photinus pyralis genome working group"/>
            <person name="Fallon T.R."/>
            <person name="Sander Lower S.E."/>
            <person name="Weng J.-K."/>
        </authorList>
    </citation>
    <scope>NUCLEOTIDE SEQUENCE</scope>
    <source>
        <strain evidence="3">TRF0915ILg1</strain>
        <tissue evidence="3">Whole body</tissue>
    </source>
</reference>
<sequence>MGRSKTGIKRKKIEVGDLTAAAENVLRNEISVREGARTYNVSRSSLSLHILTHRRYGAEKFAYQASNAVRKVFSDTEEIALVEYLITAAKWNYGRGTKISTPESWETEKKAGNQWFRCFKAGYKDRLSLRKPQVTSLSRMTAFNKEHVKLFFSKLTDKYSRYSLQPTCIHEPSTVTAEREVKQVGRFGESGINVTLIACGSAAGVFIPSLFVFLLVYIKSHMLKNALGGSTGAANKSGWSNSDISFNFFYPE</sequence>
<comment type="caution">
    <text evidence="3">The sequence shown here is derived from an EMBL/GenBank/DDBJ whole genome shotgun (WGS) entry which is preliminary data.</text>
</comment>
<proteinExistence type="predicted"/>
<keyword evidence="1" id="KW-0812">Transmembrane</keyword>
<evidence type="ECO:0000313" key="3">
    <source>
        <dbReference type="EMBL" id="KAF2881700.1"/>
    </source>
</evidence>
<dbReference type="Proteomes" id="UP000801492">
    <property type="component" value="Unassembled WGS sequence"/>
</dbReference>
<evidence type="ECO:0000313" key="4">
    <source>
        <dbReference type="Proteomes" id="UP000801492"/>
    </source>
</evidence>
<dbReference type="GO" id="GO:0003677">
    <property type="term" value="F:DNA binding"/>
    <property type="evidence" value="ECO:0007669"/>
    <property type="project" value="InterPro"/>
</dbReference>
<feature type="domain" description="HTH psq-type" evidence="2">
    <location>
        <begin position="17"/>
        <end position="48"/>
    </location>
</feature>
<dbReference type="AlphaFoldDB" id="A0A8K0FWK2"/>
<feature type="transmembrane region" description="Helical" evidence="1">
    <location>
        <begin position="192"/>
        <end position="218"/>
    </location>
</feature>
<protein>
    <recommendedName>
        <fullName evidence="2">HTH psq-type domain-containing protein</fullName>
    </recommendedName>
</protein>
<evidence type="ECO:0000259" key="2">
    <source>
        <dbReference type="Pfam" id="PF05225"/>
    </source>
</evidence>
<keyword evidence="1" id="KW-1133">Transmembrane helix</keyword>
<dbReference type="InterPro" id="IPR007889">
    <property type="entry name" value="HTH_Psq"/>
</dbReference>